<organism evidence="2 3">
    <name type="scientific">Pseudomonas baetica</name>
    <dbReference type="NCBI Taxonomy" id="674054"/>
    <lineage>
        <taxon>Bacteria</taxon>
        <taxon>Pseudomonadati</taxon>
        <taxon>Pseudomonadota</taxon>
        <taxon>Gammaproteobacteria</taxon>
        <taxon>Pseudomonadales</taxon>
        <taxon>Pseudomonadaceae</taxon>
        <taxon>Pseudomonas</taxon>
    </lineage>
</organism>
<comment type="caution">
    <text evidence="2">The sequence shown here is derived from an EMBL/GenBank/DDBJ whole genome shotgun (WGS) entry which is preliminary data.</text>
</comment>
<name>A0ABX4Q3L4_9PSED</name>
<accession>A0ABX4Q3L4</accession>
<reference evidence="2 3" key="1">
    <citation type="submission" date="2017-11" db="EMBL/GenBank/DDBJ databases">
        <title>Genome sequencing of a diverse group of Pseudomonas species.</title>
        <authorList>
            <person name="Loper J."/>
        </authorList>
    </citation>
    <scope>NUCLEOTIDE SEQUENCE [LARGE SCALE GENOMIC DNA]</scope>
    <source>
        <strain evidence="2 3">LMG 25716</strain>
    </source>
</reference>
<feature type="region of interest" description="Disordered" evidence="1">
    <location>
        <begin position="27"/>
        <end position="61"/>
    </location>
</feature>
<gene>
    <name evidence="2" type="ORF">ATI02_4331</name>
</gene>
<dbReference type="RefSeq" id="WP_146166075.1">
    <property type="nucleotide sequence ID" value="NZ_PHHE01000001.1"/>
</dbReference>
<sequence length="61" mass="6995">MKIQNKAEVEAVIYDKFLDTFDKDLKKNGSKITPTEREAVLKEGAKSFGKHQHERKTQSDS</sequence>
<protein>
    <submittedName>
        <fullName evidence="2">Uncharacterized protein</fullName>
    </submittedName>
</protein>
<feature type="compositionally biased region" description="Basic and acidic residues" evidence="1">
    <location>
        <begin position="34"/>
        <end position="45"/>
    </location>
</feature>
<keyword evidence="3" id="KW-1185">Reference proteome</keyword>
<dbReference type="Proteomes" id="UP000232455">
    <property type="component" value="Unassembled WGS sequence"/>
</dbReference>
<proteinExistence type="predicted"/>
<dbReference type="EMBL" id="PHHE01000001">
    <property type="protein sequence ID" value="PKA71353.1"/>
    <property type="molecule type" value="Genomic_DNA"/>
</dbReference>
<evidence type="ECO:0000256" key="1">
    <source>
        <dbReference type="SAM" id="MobiDB-lite"/>
    </source>
</evidence>
<evidence type="ECO:0000313" key="3">
    <source>
        <dbReference type="Proteomes" id="UP000232455"/>
    </source>
</evidence>
<evidence type="ECO:0000313" key="2">
    <source>
        <dbReference type="EMBL" id="PKA71353.1"/>
    </source>
</evidence>